<evidence type="ECO:0000256" key="7">
    <source>
        <dbReference type="ARBA" id="ARBA00022741"/>
    </source>
</evidence>
<evidence type="ECO:0000256" key="15">
    <source>
        <dbReference type="ARBA" id="ARBA00049390"/>
    </source>
</evidence>
<dbReference type="GeneTree" id="ENSGT00940000153173"/>
<keyword evidence="13" id="KW-0694">RNA-binding</keyword>
<protein>
    <recommendedName>
        <fullName evidence="3">RNA helicase</fullName>
        <ecNumber evidence="3">3.6.4.13</ecNumber>
    </recommendedName>
</protein>
<dbReference type="InterPro" id="IPR014001">
    <property type="entry name" value="Helicase_ATP-bd"/>
</dbReference>
<evidence type="ECO:0000256" key="13">
    <source>
        <dbReference type="ARBA" id="ARBA00022884"/>
    </source>
</evidence>
<dbReference type="InterPro" id="IPR041204">
    <property type="entry name" value="RIG-I-like_C"/>
</dbReference>
<dbReference type="GO" id="GO:0008270">
    <property type="term" value="F:zinc ion binding"/>
    <property type="evidence" value="ECO:0000318"/>
    <property type="project" value="GO_Central"/>
</dbReference>
<evidence type="ECO:0000256" key="9">
    <source>
        <dbReference type="ARBA" id="ARBA00022806"/>
    </source>
</evidence>
<keyword evidence="9" id="KW-0347">Helicase</keyword>
<dbReference type="GO" id="GO:0005524">
    <property type="term" value="F:ATP binding"/>
    <property type="evidence" value="ECO:0007669"/>
    <property type="project" value="UniProtKB-KW"/>
</dbReference>
<dbReference type="Ensembl" id="ENSCINT00000031929.1">
    <property type="protein sequence ID" value="ENSCINP00000031621.1"/>
    <property type="gene ID" value="ENSCING00000009744.3"/>
</dbReference>
<evidence type="ECO:0000256" key="8">
    <source>
        <dbReference type="ARBA" id="ARBA00022801"/>
    </source>
</evidence>
<dbReference type="PANTHER" id="PTHR14074">
    <property type="entry name" value="HELICASE WITH DEATH DOMAIN-RELATED"/>
    <property type="match status" value="1"/>
</dbReference>
<keyword evidence="6" id="KW-0479">Metal-binding</keyword>
<dbReference type="Gene3D" id="2.170.150.30">
    <property type="entry name" value="RIG-I-like receptor, C-terminal regulatory domain"/>
    <property type="match status" value="1"/>
</dbReference>
<evidence type="ECO:0000256" key="5">
    <source>
        <dbReference type="ARBA" id="ARBA00022588"/>
    </source>
</evidence>
<reference evidence="19" key="2">
    <citation type="submission" date="2025-08" db="UniProtKB">
        <authorList>
            <consortium name="Ensembl"/>
        </authorList>
    </citation>
    <scope>IDENTIFICATION</scope>
</reference>
<keyword evidence="12" id="KW-0391">Immunity</keyword>
<reference evidence="19" key="3">
    <citation type="submission" date="2025-09" db="UniProtKB">
        <authorList>
            <consortium name="Ensembl"/>
        </authorList>
    </citation>
    <scope>IDENTIFICATION</scope>
</reference>
<dbReference type="GO" id="GO:0003727">
    <property type="term" value="F:single-stranded RNA binding"/>
    <property type="evidence" value="ECO:0000318"/>
    <property type="project" value="GO_Central"/>
</dbReference>
<comment type="similarity">
    <text evidence="2">Belongs to the helicase family. RLR subfamily.</text>
</comment>
<dbReference type="InterPro" id="IPR006935">
    <property type="entry name" value="Helicase/UvrB_N"/>
</dbReference>
<dbReference type="InterPro" id="IPR027417">
    <property type="entry name" value="P-loop_NTPase"/>
</dbReference>
<dbReference type="OMA" id="HEAIENW"/>
<dbReference type="GO" id="GO:0003725">
    <property type="term" value="F:double-stranded RNA binding"/>
    <property type="evidence" value="ECO:0000318"/>
    <property type="project" value="GO_Central"/>
</dbReference>
<dbReference type="InterPro" id="IPR021673">
    <property type="entry name" value="RLR_CTR"/>
</dbReference>
<keyword evidence="11" id="KW-0067">ATP-binding</keyword>
<evidence type="ECO:0000256" key="2">
    <source>
        <dbReference type="ARBA" id="ARBA00006866"/>
    </source>
</evidence>
<evidence type="ECO:0000256" key="6">
    <source>
        <dbReference type="ARBA" id="ARBA00022723"/>
    </source>
</evidence>
<dbReference type="GO" id="GO:0016787">
    <property type="term" value="F:hydrolase activity"/>
    <property type="evidence" value="ECO:0007669"/>
    <property type="project" value="UniProtKB-KW"/>
</dbReference>
<dbReference type="InterPro" id="IPR051363">
    <property type="entry name" value="RLR_Helicase"/>
</dbReference>
<dbReference type="PROSITE" id="PS51789">
    <property type="entry name" value="RLR_CTR"/>
    <property type="match status" value="1"/>
</dbReference>
<evidence type="ECO:0000256" key="14">
    <source>
        <dbReference type="ARBA" id="ARBA00023118"/>
    </source>
</evidence>
<dbReference type="InterPro" id="IPR038557">
    <property type="entry name" value="RLR_C_sf"/>
</dbReference>
<name>H2XPN7_CIOIN</name>
<dbReference type="SUPFAM" id="SSF52540">
    <property type="entry name" value="P-loop containing nucleoside triphosphate hydrolases"/>
    <property type="match status" value="2"/>
</dbReference>
<dbReference type="AlphaFoldDB" id="H2XPN7"/>
<evidence type="ECO:0000256" key="4">
    <source>
        <dbReference type="ARBA" id="ARBA00022490"/>
    </source>
</evidence>
<keyword evidence="5" id="KW-0399">Innate immunity</keyword>
<keyword evidence="7" id="KW-0547">Nucleotide-binding</keyword>
<feature type="domain" description="RLR CTR" evidence="18">
    <location>
        <begin position="546"/>
        <end position="667"/>
    </location>
</feature>
<organism evidence="19 20">
    <name type="scientific">Ciona intestinalis</name>
    <name type="common">Transparent sea squirt</name>
    <name type="synonym">Ascidia intestinalis</name>
    <dbReference type="NCBI Taxonomy" id="7719"/>
    <lineage>
        <taxon>Eukaryota</taxon>
        <taxon>Metazoa</taxon>
        <taxon>Chordata</taxon>
        <taxon>Tunicata</taxon>
        <taxon>Ascidiacea</taxon>
        <taxon>Phlebobranchia</taxon>
        <taxon>Cionidae</taxon>
        <taxon>Ciona</taxon>
    </lineage>
</organism>
<comment type="catalytic activity">
    <reaction evidence="15">
        <text>ATP + H2O = ADP + phosphate + H(+)</text>
        <dbReference type="Rhea" id="RHEA:13065"/>
        <dbReference type="ChEBI" id="CHEBI:15377"/>
        <dbReference type="ChEBI" id="CHEBI:15378"/>
        <dbReference type="ChEBI" id="CHEBI:30616"/>
        <dbReference type="ChEBI" id="CHEBI:43474"/>
        <dbReference type="ChEBI" id="CHEBI:456216"/>
        <dbReference type="EC" id="3.6.4.13"/>
    </reaction>
    <physiologicalReaction direction="left-to-right" evidence="15">
        <dbReference type="Rhea" id="RHEA:13066"/>
    </physiologicalReaction>
</comment>
<dbReference type="GO" id="GO:0140374">
    <property type="term" value="P:antiviral innate immune response"/>
    <property type="evidence" value="ECO:0000318"/>
    <property type="project" value="GO_Central"/>
</dbReference>
<accession>H2XPN7</accession>
<dbReference type="HOGENOM" id="CLU_006888_2_1_1"/>
<dbReference type="InParanoid" id="H2XPN7"/>
<dbReference type="GO" id="GO:0005737">
    <property type="term" value="C:cytoplasm"/>
    <property type="evidence" value="ECO:0000318"/>
    <property type="project" value="GO_Central"/>
</dbReference>
<dbReference type="Proteomes" id="UP000008144">
    <property type="component" value="Unassembled WGS sequence"/>
</dbReference>
<dbReference type="GO" id="GO:0003677">
    <property type="term" value="F:DNA binding"/>
    <property type="evidence" value="ECO:0007669"/>
    <property type="project" value="InterPro"/>
</dbReference>
<keyword evidence="10" id="KW-0862">Zinc</keyword>
<dbReference type="Pfam" id="PF04851">
    <property type="entry name" value="ResIII"/>
    <property type="match status" value="1"/>
</dbReference>
<evidence type="ECO:0000256" key="3">
    <source>
        <dbReference type="ARBA" id="ARBA00012552"/>
    </source>
</evidence>
<dbReference type="FunCoup" id="H2XPN7">
    <property type="interactions" value="15"/>
</dbReference>
<dbReference type="SMART" id="SM00490">
    <property type="entry name" value="HELICc"/>
    <property type="match status" value="1"/>
</dbReference>
<sequence>IKQLKLRNYQLELAEQALQGNNSLIVAPTGTGKTLVAQHICTEHLRRNPNSKIVFLVPRVVLVEQQHDAFDSQMKYEQGMLCKISSENTTNAAPNFLIMGHKITFMTPQILFNYLDDNTFVHSRKDCDFINELGLLIYDECHHAMKGDPYNSIMKVYHDNLTKYNGAKPLPQVIGMTASPGVGGAKSVQAATQHIKRLLANLNVTTAPVEIHTFEFFKLSFKTEIRRIDRKKTQFQENMVTLINKIWENLKIEFEKAENAKPGTQAFEAWCVQLRESSSTLRNDKLSQRLQEYAQHLREYNNSLMIDYDLTSTEACDYVTQFWCNACTTVVPELEQLHEDYGMFVTLFYTPKREYHTSPILRKLFEILTAEFVDFPESKCIIFVRTRCIAKALVTCLMEDFYDLKPKQLTGVGASAGDGGMTRVEQEDTISSFRDGSTKIIVATSVAEEGFDIPACNLVIAYNYSTNEIGHVQRQGRGRAKESKMFLLAYEGSALIHQEETNIAQLECSREALKQIRNTNSTILEQEIKEFQRLLKVERESERSAAQRQIEGAIASNKIWTFLCKKCKKVATTSDKFQHINHQHHVVVDAGFIERAEIVQYPAIKHKVFGEQTIIGIVKCKSCRSDWGAYMRHRQQPISVLKIVNFVLQHEEDRITVKQWKKSPFNV</sequence>
<dbReference type="EC" id="3.6.4.13" evidence="3"/>
<evidence type="ECO:0000256" key="11">
    <source>
        <dbReference type="ARBA" id="ARBA00022840"/>
    </source>
</evidence>
<dbReference type="Gene3D" id="1.20.1320.30">
    <property type="match status" value="1"/>
</dbReference>
<dbReference type="SMART" id="SM00487">
    <property type="entry name" value="DEXDc"/>
    <property type="match status" value="1"/>
</dbReference>
<evidence type="ECO:0000313" key="20">
    <source>
        <dbReference type="Proteomes" id="UP000008144"/>
    </source>
</evidence>
<evidence type="ECO:0000259" key="18">
    <source>
        <dbReference type="PROSITE" id="PS51789"/>
    </source>
</evidence>
<evidence type="ECO:0000256" key="10">
    <source>
        <dbReference type="ARBA" id="ARBA00022833"/>
    </source>
</evidence>
<dbReference type="GO" id="GO:0002753">
    <property type="term" value="P:cytoplasmic pattern recognition receptor signaling pathway"/>
    <property type="evidence" value="ECO:0000318"/>
    <property type="project" value="GO_Central"/>
</dbReference>
<keyword evidence="8" id="KW-0378">Hydrolase</keyword>
<dbReference type="STRING" id="7719.ENSCINP00000031621"/>
<keyword evidence="20" id="KW-1185">Reference proteome</keyword>
<comment type="subcellular location">
    <subcellularLocation>
        <location evidence="1">Cytoplasm</location>
    </subcellularLocation>
</comment>
<feature type="domain" description="Helicase C-terminal" evidence="17">
    <location>
        <begin position="360"/>
        <end position="536"/>
    </location>
</feature>
<dbReference type="PROSITE" id="PS51194">
    <property type="entry name" value="HELICASE_CTER"/>
    <property type="match status" value="1"/>
</dbReference>
<dbReference type="Pfam" id="PF11648">
    <property type="entry name" value="RIG-I_C-RD"/>
    <property type="match status" value="1"/>
</dbReference>
<keyword evidence="4" id="KW-0963">Cytoplasm</keyword>
<dbReference type="CDD" id="cd15804">
    <property type="entry name" value="RLR_C"/>
    <property type="match status" value="1"/>
</dbReference>
<feature type="domain" description="Helicase ATP-binding" evidence="16">
    <location>
        <begin position="14"/>
        <end position="198"/>
    </location>
</feature>
<evidence type="ECO:0000259" key="17">
    <source>
        <dbReference type="PROSITE" id="PS51194"/>
    </source>
</evidence>
<dbReference type="PROSITE" id="PS51192">
    <property type="entry name" value="HELICASE_ATP_BIND_1"/>
    <property type="match status" value="1"/>
</dbReference>
<dbReference type="Pfam" id="PF00271">
    <property type="entry name" value="Helicase_C"/>
    <property type="match status" value="1"/>
</dbReference>
<reference evidence="20" key="1">
    <citation type="journal article" date="2002" name="Science">
        <title>The draft genome of Ciona intestinalis: insights into chordate and vertebrate origins.</title>
        <authorList>
            <person name="Dehal P."/>
            <person name="Satou Y."/>
            <person name="Campbell R.K."/>
            <person name="Chapman J."/>
            <person name="Degnan B."/>
            <person name="De Tomaso A."/>
            <person name="Davidson B."/>
            <person name="Di Gregorio A."/>
            <person name="Gelpke M."/>
            <person name="Goodstein D.M."/>
            <person name="Harafuji N."/>
            <person name="Hastings K.E."/>
            <person name="Ho I."/>
            <person name="Hotta K."/>
            <person name="Huang W."/>
            <person name="Kawashima T."/>
            <person name="Lemaire P."/>
            <person name="Martinez D."/>
            <person name="Meinertzhagen I.A."/>
            <person name="Necula S."/>
            <person name="Nonaka M."/>
            <person name="Putnam N."/>
            <person name="Rash S."/>
            <person name="Saiga H."/>
            <person name="Satake M."/>
            <person name="Terry A."/>
            <person name="Yamada L."/>
            <person name="Wang H.G."/>
            <person name="Awazu S."/>
            <person name="Azumi K."/>
            <person name="Boore J."/>
            <person name="Branno M."/>
            <person name="Chin-Bow S."/>
            <person name="DeSantis R."/>
            <person name="Doyle S."/>
            <person name="Francino P."/>
            <person name="Keys D.N."/>
            <person name="Haga S."/>
            <person name="Hayashi H."/>
            <person name="Hino K."/>
            <person name="Imai K.S."/>
            <person name="Inaba K."/>
            <person name="Kano S."/>
            <person name="Kobayashi K."/>
            <person name="Kobayashi M."/>
            <person name="Lee B.I."/>
            <person name="Makabe K.W."/>
            <person name="Manohar C."/>
            <person name="Matassi G."/>
            <person name="Medina M."/>
            <person name="Mochizuki Y."/>
            <person name="Mount S."/>
            <person name="Morishita T."/>
            <person name="Miura S."/>
            <person name="Nakayama A."/>
            <person name="Nishizaka S."/>
            <person name="Nomoto H."/>
            <person name="Ohta F."/>
            <person name="Oishi K."/>
            <person name="Rigoutsos I."/>
            <person name="Sano M."/>
            <person name="Sasaki A."/>
            <person name="Sasakura Y."/>
            <person name="Shoguchi E."/>
            <person name="Shin-i T."/>
            <person name="Spagnuolo A."/>
            <person name="Stainier D."/>
            <person name="Suzuki M.M."/>
            <person name="Tassy O."/>
            <person name="Takatori N."/>
            <person name="Tokuoka M."/>
            <person name="Yagi K."/>
            <person name="Yoshizaki F."/>
            <person name="Wada S."/>
            <person name="Zhang C."/>
            <person name="Hyatt P.D."/>
            <person name="Larimer F."/>
            <person name="Detter C."/>
            <person name="Doggett N."/>
            <person name="Glavina T."/>
            <person name="Hawkins T."/>
            <person name="Richardson P."/>
            <person name="Lucas S."/>
            <person name="Kohara Y."/>
            <person name="Levine M."/>
            <person name="Satoh N."/>
            <person name="Rokhsar D.S."/>
        </authorList>
    </citation>
    <scope>NUCLEOTIDE SEQUENCE [LARGE SCALE GENOMIC DNA]</scope>
</reference>
<dbReference type="GO" id="GO:0003724">
    <property type="term" value="F:RNA helicase activity"/>
    <property type="evidence" value="ECO:0007669"/>
    <property type="project" value="UniProtKB-EC"/>
</dbReference>
<dbReference type="Pfam" id="PF18119">
    <property type="entry name" value="RIG-I_C"/>
    <property type="match status" value="1"/>
</dbReference>
<evidence type="ECO:0000256" key="1">
    <source>
        <dbReference type="ARBA" id="ARBA00004496"/>
    </source>
</evidence>
<dbReference type="Gene3D" id="3.40.50.300">
    <property type="entry name" value="P-loop containing nucleotide triphosphate hydrolases"/>
    <property type="match status" value="2"/>
</dbReference>
<evidence type="ECO:0000313" key="19">
    <source>
        <dbReference type="Ensembl" id="ENSCINP00000031621.1"/>
    </source>
</evidence>
<evidence type="ECO:0000256" key="12">
    <source>
        <dbReference type="ARBA" id="ARBA00022859"/>
    </source>
</evidence>
<dbReference type="InterPro" id="IPR001650">
    <property type="entry name" value="Helicase_C-like"/>
</dbReference>
<proteinExistence type="inferred from homology"/>
<evidence type="ECO:0000259" key="16">
    <source>
        <dbReference type="PROSITE" id="PS51192"/>
    </source>
</evidence>
<dbReference type="PANTHER" id="PTHR14074:SF16">
    <property type="entry name" value="ANTIVIRAL INNATE IMMUNE RESPONSE RECEPTOR RIG-I"/>
    <property type="match status" value="1"/>
</dbReference>
<keyword evidence="14" id="KW-0051">Antiviral defense</keyword>